<evidence type="ECO:0000313" key="3">
    <source>
        <dbReference type="Proteomes" id="UP000027222"/>
    </source>
</evidence>
<dbReference type="HOGENOM" id="CLU_142393_0_0_1"/>
<dbReference type="OrthoDB" id="2799535at2759"/>
<sequence>MADNKDEKKEAKNEHKDLKVGDLISTEILINPADLADPSSTSGDTKKIKRGIAMPRLCVVLSVMTGNASVGVAYLATFNRKNILPNTLDPNLFYPIAPAQQGTQTFVPLAGEADGEPQWASLRQTFYINGEFKKKTGVLPVATANAIKAAMQG</sequence>
<dbReference type="EMBL" id="KL142376">
    <property type="protein sequence ID" value="KDR77568.1"/>
    <property type="molecule type" value="Genomic_DNA"/>
</dbReference>
<gene>
    <name evidence="2" type="ORF">GALMADRAFT_209881</name>
</gene>
<keyword evidence="1" id="KW-1133">Transmembrane helix</keyword>
<dbReference type="Proteomes" id="UP000027222">
    <property type="component" value="Unassembled WGS sequence"/>
</dbReference>
<accession>A0A067TF15</accession>
<evidence type="ECO:0000313" key="2">
    <source>
        <dbReference type="EMBL" id="KDR77568.1"/>
    </source>
</evidence>
<evidence type="ECO:0000256" key="1">
    <source>
        <dbReference type="SAM" id="Phobius"/>
    </source>
</evidence>
<name>A0A067TF15_GALM3</name>
<keyword evidence="3" id="KW-1185">Reference proteome</keyword>
<keyword evidence="1" id="KW-0812">Transmembrane</keyword>
<reference evidence="3" key="1">
    <citation type="journal article" date="2014" name="Proc. Natl. Acad. Sci. U.S.A.">
        <title>Extensive sampling of basidiomycete genomes demonstrates inadequacy of the white-rot/brown-rot paradigm for wood decay fungi.</title>
        <authorList>
            <person name="Riley R."/>
            <person name="Salamov A.A."/>
            <person name="Brown D.W."/>
            <person name="Nagy L.G."/>
            <person name="Floudas D."/>
            <person name="Held B.W."/>
            <person name="Levasseur A."/>
            <person name="Lombard V."/>
            <person name="Morin E."/>
            <person name="Otillar R."/>
            <person name="Lindquist E.A."/>
            <person name="Sun H."/>
            <person name="LaButti K.M."/>
            <person name="Schmutz J."/>
            <person name="Jabbour D."/>
            <person name="Luo H."/>
            <person name="Baker S.E."/>
            <person name="Pisabarro A.G."/>
            <person name="Walton J.D."/>
            <person name="Blanchette R.A."/>
            <person name="Henrissat B."/>
            <person name="Martin F."/>
            <person name="Cullen D."/>
            <person name="Hibbett D.S."/>
            <person name="Grigoriev I.V."/>
        </authorList>
    </citation>
    <scope>NUCLEOTIDE SEQUENCE [LARGE SCALE GENOMIC DNA]</scope>
    <source>
        <strain evidence="3">CBS 339.88</strain>
    </source>
</reference>
<dbReference type="AlphaFoldDB" id="A0A067TF15"/>
<protein>
    <submittedName>
        <fullName evidence="2">Uncharacterized protein</fullName>
    </submittedName>
</protein>
<feature type="transmembrane region" description="Helical" evidence="1">
    <location>
        <begin position="57"/>
        <end position="76"/>
    </location>
</feature>
<proteinExistence type="predicted"/>
<keyword evidence="1" id="KW-0472">Membrane</keyword>
<organism evidence="2 3">
    <name type="scientific">Galerina marginata (strain CBS 339.88)</name>
    <dbReference type="NCBI Taxonomy" id="685588"/>
    <lineage>
        <taxon>Eukaryota</taxon>
        <taxon>Fungi</taxon>
        <taxon>Dikarya</taxon>
        <taxon>Basidiomycota</taxon>
        <taxon>Agaricomycotina</taxon>
        <taxon>Agaricomycetes</taxon>
        <taxon>Agaricomycetidae</taxon>
        <taxon>Agaricales</taxon>
        <taxon>Agaricineae</taxon>
        <taxon>Strophariaceae</taxon>
        <taxon>Galerina</taxon>
    </lineage>
</organism>